<dbReference type="Gene3D" id="3.40.1190.20">
    <property type="match status" value="1"/>
</dbReference>
<reference evidence="5 6" key="1">
    <citation type="submission" date="2018-06" db="EMBL/GenBank/DDBJ databases">
        <title>Genomic Encyclopedia of Type Strains, Phase IV (KMG-IV): sequencing the most valuable type-strain genomes for metagenomic binning, comparative biology and taxonomic classification.</title>
        <authorList>
            <person name="Goeker M."/>
        </authorList>
    </citation>
    <scope>NUCLEOTIDE SEQUENCE [LARGE SCALE GENOMIC DNA]</scope>
    <source>
        <strain evidence="5 6">DSM 25619</strain>
    </source>
</reference>
<dbReference type="Proteomes" id="UP000252893">
    <property type="component" value="Unassembled WGS sequence"/>
</dbReference>
<evidence type="ECO:0000259" key="4">
    <source>
        <dbReference type="Pfam" id="PF00294"/>
    </source>
</evidence>
<evidence type="ECO:0000256" key="3">
    <source>
        <dbReference type="ARBA" id="ARBA00022777"/>
    </source>
</evidence>
<keyword evidence="2" id="KW-0808">Transferase</keyword>
<dbReference type="SUPFAM" id="SSF53613">
    <property type="entry name" value="Ribokinase-like"/>
    <property type="match status" value="1"/>
</dbReference>
<evidence type="ECO:0000313" key="6">
    <source>
        <dbReference type="Proteomes" id="UP000252893"/>
    </source>
</evidence>
<evidence type="ECO:0000313" key="5">
    <source>
        <dbReference type="EMBL" id="RBO87741.1"/>
    </source>
</evidence>
<dbReference type="RefSeq" id="WP_113946502.1">
    <property type="nucleotide sequence ID" value="NZ_JBHEEG010000020.1"/>
</dbReference>
<evidence type="ECO:0000256" key="1">
    <source>
        <dbReference type="ARBA" id="ARBA00010688"/>
    </source>
</evidence>
<dbReference type="InterPro" id="IPR050306">
    <property type="entry name" value="PfkB_Carbo_kinase"/>
</dbReference>
<dbReference type="Pfam" id="PF00294">
    <property type="entry name" value="PfkB"/>
    <property type="match status" value="1"/>
</dbReference>
<protein>
    <submittedName>
        <fullName evidence="5">Fructoselysine 6-kinase</fullName>
    </submittedName>
</protein>
<dbReference type="PANTHER" id="PTHR43085:SF41">
    <property type="entry name" value="FRUCTOSELYSINE 6-KINASE"/>
    <property type="match status" value="1"/>
</dbReference>
<comment type="caution">
    <text evidence="5">The sequence shown here is derived from an EMBL/GenBank/DDBJ whole genome shotgun (WGS) entry which is preliminary data.</text>
</comment>
<organism evidence="5 6">
    <name type="scientific">Pseudochrobactrum asaccharolyticum</name>
    <dbReference type="NCBI Taxonomy" id="354351"/>
    <lineage>
        <taxon>Bacteria</taxon>
        <taxon>Pseudomonadati</taxon>
        <taxon>Pseudomonadota</taxon>
        <taxon>Alphaproteobacteria</taxon>
        <taxon>Hyphomicrobiales</taxon>
        <taxon>Brucellaceae</taxon>
        <taxon>Pseudochrobactrum</taxon>
    </lineage>
</organism>
<dbReference type="EMBL" id="QNRH01000021">
    <property type="protein sequence ID" value="RBO87741.1"/>
    <property type="molecule type" value="Genomic_DNA"/>
</dbReference>
<keyword evidence="3 5" id="KW-0418">Kinase</keyword>
<dbReference type="OrthoDB" id="9775849at2"/>
<gene>
    <name evidence="5" type="ORF">DFR47_1218</name>
</gene>
<accession>A0A366DCF8</accession>
<evidence type="ECO:0000256" key="2">
    <source>
        <dbReference type="ARBA" id="ARBA00022679"/>
    </source>
</evidence>
<dbReference type="InterPro" id="IPR011611">
    <property type="entry name" value="PfkB_dom"/>
</dbReference>
<feature type="domain" description="Carbohydrate kinase PfkB" evidence="4">
    <location>
        <begin position="15"/>
        <end position="260"/>
    </location>
</feature>
<dbReference type="InterPro" id="IPR029056">
    <property type="entry name" value="Ribokinase-like"/>
</dbReference>
<dbReference type="PANTHER" id="PTHR43085">
    <property type="entry name" value="HEXOKINASE FAMILY MEMBER"/>
    <property type="match status" value="1"/>
</dbReference>
<sequence length="280" mass="30271">MVRIAAIGDNDVDCYLSTGQMYPGGNCLNVAVMAQRLGADAAYIGAVADDAAGRLIQEVLAHEKVSSEHLRIEEGMTAYCVIDHKDSDRIFVTYDLGVSHFTPSQADIDYLAQFDAAHIGHTSGLDEYVSEFASKTRISYDFSIHASDALIEKMAPFIWFATVSAGDVAEDEAKDLMDKIQYHGVEWVMATRGSEGAWLRHGEKTWAVKPVQVEVVDTLGAGDTMITRVLIGLLKGEDPLLALTEAAFAAAQTCTYYGAIGHGKVIDIPVSLADIKPVII</sequence>
<dbReference type="GO" id="GO:0016301">
    <property type="term" value="F:kinase activity"/>
    <property type="evidence" value="ECO:0007669"/>
    <property type="project" value="UniProtKB-KW"/>
</dbReference>
<proteinExistence type="inferred from homology"/>
<comment type="similarity">
    <text evidence="1">Belongs to the carbohydrate kinase PfkB family.</text>
</comment>
<dbReference type="AlphaFoldDB" id="A0A366DCF8"/>
<name>A0A366DCF8_9HYPH</name>
<keyword evidence="6" id="KW-1185">Reference proteome</keyword>